<reference evidence="2 3" key="1">
    <citation type="submission" date="2019-03" db="EMBL/GenBank/DDBJ databases">
        <title>Genomic Encyclopedia of Type Strains, Phase IV (KMG-IV): sequencing the most valuable type-strain genomes for metagenomic binning, comparative biology and taxonomic classification.</title>
        <authorList>
            <person name="Goeker M."/>
        </authorList>
    </citation>
    <scope>NUCLEOTIDE SEQUENCE [LARGE SCALE GENOMIC DNA]</scope>
    <source>
        <strain evidence="2 3">DSM 25082</strain>
    </source>
</reference>
<evidence type="ECO:0000256" key="1">
    <source>
        <dbReference type="SAM" id="Phobius"/>
    </source>
</evidence>
<proteinExistence type="predicted"/>
<gene>
    <name evidence="2" type="ORF">DFR39_101635</name>
</gene>
<sequence>MKSWTLSKIAVPAQSVLAPSLATADFADCYLLPDPDPGRDLLSIWLQLSGRTPAWMGALMRLRNRVVRLVGLKDLGGLAAQTGGKPAEHFRIGDRLGIFTLEERWPGELVLGDRDKHLHVRLSLLRLTQPDGGSRLALSTVVHEYNRLGWLYMAVVGPVHSLIVPLMLRQVMRQLRRERRA</sequence>
<evidence type="ECO:0000313" key="2">
    <source>
        <dbReference type="EMBL" id="TDP13161.1"/>
    </source>
</evidence>
<evidence type="ECO:0000313" key="3">
    <source>
        <dbReference type="Proteomes" id="UP000295357"/>
    </source>
</evidence>
<comment type="caution">
    <text evidence="2">The sequence shown here is derived from an EMBL/GenBank/DDBJ whole genome shotgun (WGS) entry which is preliminary data.</text>
</comment>
<name>A0A4R6NBX5_9BURK</name>
<dbReference type="EMBL" id="SNXE01000001">
    <property type="protein sequence ID" value="TDP13161.1"/>
    <property type="molecule type" value="Genomic_DNA"/>
</dbReference>
<protein>
    <submittedName>
        <fullName evidence="2">Uncharacterized protein DUF2867</fullName>
    </submittedName>
</protein>
<keyword evidence="1" id="KW-0472">Membrane</keyword>
<dbReference type="Proteomes" id="UP000295357">
    <property type="component" value="Unassembled WGS sequence"/>
</dbReference>
<dbReference type="RefSeq" id="WP_133602067.1">
    <property type="nucleotide sequence ID" value="NZ_JAUFPJ010000001.1"/>
</dbReference>
<dbReference type="AlphaFoldDB" id="A0A4R6NBX5"/>
<accession>A0A4R6NBX5</accession>
<keyword evidence="1" id="KW-0812">Transmembrane</keyword>
<keyword evidence="1" id="KW-1133">Transmembrane helix</keyword>
<dbReference type="Pfam" id="PF11066">
    <property type="entry name" value="DUF2867"/>
    <property type="match status" value="1"/>
</dbReference>
<keyword evidence="3" id="KW-1185">Reference proteome</keyword>
<dbReference type="OrthoDB" id="7058586at2"/>
<organism evidence="2 3">
    <name type="scientific">Roseateles asaccharophilus</name>
    <dbReference type="NCBI Taxonomy" id="582607"/>
    <lineage>
        <taxon>Bacteria</taxon>
        <taxon>Pseudomonadati</taxon>
        <taxon>Pseudomonadota</taxon>
        <taxon>Betaproteobacteria</taxon>
        <taxon>Burkholderiales</taxon>
        <taxon>Sphaerotilaceae</taxon>
        <taxon>Roseateles</taxon>
    </lineage>
</organism>
<dbReference type="InterPro" id="IPR021295">
    <property type="entry name" value="DUF2867"/>
</dbReference>
<feature type="transmembrane region" description="Helical" evidence="1">
    <location>
        <begin position="149"/>
        <end position="168"/>
    </location>
</feature>